<dbReference type="Proteomes" id="UP000076078">
    <property type="component" value="Unassembled WGS sequence"/>
</dbReference>
<dbReference type="Pfam" id="PF02902">
    <property type="entry name" value="Peptidase_C48"/>
    <property type="match status" value="1"/>
</dbReference>
<evidence type="ECO:0000256" key="3">
    <source>
        <dbReference type="ARBA" id="ARBA00022801"/>
    </source>
</evidence>
<feature type="coiled-coil region" evidence="4">
    <location>
        <begin position="374"/>
        <end position="408"/>
    </location>
</feature>
<comment type="caution">
    <text evidence="7">The sequence shown here is derived from an EMBL/GenBank/DDBJ whole genome shotgun (WGS) entry which is preliminary data.</text>
</comment>
<dbReference type="GO" id="GO:0006508">
    <property type="term" value="P:proteolysis"/>
    <property type="evidence" value="ECO:0007669"/>
    <property type="project" value="UniProtKB-KW"/>
</dbReference>
<feature type="compositionally biased region" description="Acidic residues" evidence="5">
    <location>
        <begin position="30"/>
        <end position="45"/>
    </location>
</feature>
<dbReference type="OrthoDB" id="18759at2759"/>
<proteinExistence type="inferred from homology"/>
<feature type="region of interest" description="Disordered" evidence="5">
    <location>
        <begin position="27"/>
        <end position="54"/>
    </location>
</feature>
<dbReference type="Gene3D" id="3.40.395.10">
    <property type="entry name" value="Adenoviral Proteinase, Chain A"/>
    <property type="match status" value="1"/>
</dbReference>
<feature type="coiled-coil region" evidence="4">
    <location>
        <begin position="526"/>
        <end position="560"/>
    </location>
</feature>
<dbReference type="InParanoid" id="A0A151ZGY2"/>
<gene>
    <name evidence="7" type="ORF">DLAC_05878</name>
</gene>
<evidence type="ECO:0000256" key="1">
    <source>
        <dbReference type="ARBA" id="ARBA00005234"/>
    </source>
</evidence>
<evidence type="ECO:0000259" key="6">
    <source>
        <dbReference type="Pfam" id="PF02902"/>
    </source>
</evidence>
<protein>
    <recommendedName>
        <fullName evidence="6">Ubiquitin-like protease family profile domain-containing protein</fullName>
    </recommendedName>
</protein>
<comment type="similarity">
    <text evidence="1">Belongs to the peptidase C48 family.</text>
</comment>
<organism evidence="7 8">
    <name type="scientific">Tieghemostelium lacteum</name>
    <name type="common">Slime mold</name>
    <name type="synonym">Dictyostelium lacteum</name>
    <dbReference type="NCBI Taxonomy" id="361077"/>
    <lineage>
        <taxon>Eukaryota</taxon>
        <taxon>Amoebozoa</taxon>
        <taxon>Evosea</taxon>
        <taxon>Eumycetozoa</taxon>
        <taxon>Dictyostelia</taxon>
        <taxon>Dictyosteliales</taxon>
        <taxon>Raperosteliaceae</taxon>
        <taxon>Tieghemostelium</taxon>
    </lineage>
</organism>
<dbReference type="InterPro" id="IPR003653">
    <property type="entry name" value="Peptidase_C48_C"/>
</dbReference>
<dbReference type="SUPFAM" id="SSF54001">
    <property type="entry name" value="Cysteine proteinases"/>
    <property type="match status" value="1"/>
</dbReference>
<feature type="domain" description="Ubiquitin-like protease family profile" evidence="6">
    <location>
        <begin position="587"/>
        <end position="693"/>
    </location>
</feature>
<reference evidence="7 8" key="1">
    <citation type="submission" date="2015-12" db="EMBL/GenBank/DDBJ databases">
        <title>Dictyostelia acquired genes for synthesis and detection of signals that induce cell-type specialization by lateral gene transfer from prokaryotes.</title>
        <authorList>
            <person name="Gloeckner G."/>
            <person name="Schaap P."/>
        </authorList>
    </citation>
    <scope>NUCLEOTIDE SEQUENCE [LARGE SCALE GENOMIC DNA]</scope>
    <source>
        <strain evidence="7 8">TK</strain>
    </source>
</reference>
<dbReference type="InterPro" id="IPR038765">
    <property type="entry name" value="Papain-like_cys_pep_sf"/>
</dbReference>
<dbReference type="AlphaFoldDB" id="A0A151ZGY2"/>
<evidence type="ECO:0000256" key="2">
    <source>
        <dbReference type="ARBA" id="ARBA00022670"/>
    </source>
</evidence>
<keyword evidence="2" id="KW-0645">Protease</keyword>
<keyword evidence="4" id="KW-0175">Coiled coil</keyword>
<evidence type="ECO:0000313" key="7">
    <source>
        <dbReference type="EMBL" id="KYQ93232.1"/>
    </source>
</evidence>
<feature type="compositionally biased region" description="Acidic residues" evidence="5">
    <location>
        <begin position="267"/>
        <end position="278"/>
    </location>
</feature>
<feature type="coiled-coil region" evidence="4">
    <location>
        <begin position="75"/>
        <end position="102"/>
    </location>
</feature>
<feature type="region of interest" description="Disordered" evidence="5">
    <location>
        <begin position="239"/>
        <end position="288"/>
    </location>
</feature>
<accession>A0A151ZGY2</accession>
<feature type="compositionally biased region" description="Low complexity" evidence="5">
    <location>
        <begin position="474"/>
        <end position="486"/>
    </location>
</feature>
<keyword evidence="8" id="KW-1185">Reference proteome</keyword>
<feature type="region of interest" description="Disordered" evidence="5">
    <location>
        <begin position="469"/>
        <end position="502"/>
    </location>
</feature>
<name>A0A151ZGY2_TIELA</name>
<dbReference type="GO" id="GO:0008234">
    <property type="term" value="F:cysteine-type peptidase activity"/>
    <property type="evidence" value="ECO:0007669"/>
    <property type="project" value="InterPro"/>
</dbReference>
<sequence>MSDGRSKTSAQNLIKAREAKKSQYIIYDSDSSDDEDELEMEEEIEIPPPKPAPIKIKKSAVQKAPVKPKTKKIIVDQNKKELDNLNKKMEQMMDLFSKKNHKKEVIDEDPLPVKETNPIPRNLVEQEMTGTIGKRYVKKGKKRIYLRSRKTDIELIKKLINDALAMNNKRPTIQVESSSSTLSPNHELIKSIQDSRFKELLLNKQRDLENDASKKIIDLTKDNEKLKLLALPSIKHEDDVDRPKRFQPLIKEESDQEEDNNNNKVDSEEEDSDIEEGGSYEYTTSKGQKVKVSKEEFDKLFFNEPPTISSEDAKSVIDRINHIESGLTTTTKQQGDLIREILDRELEKAEIDGQHRIDKLRTKKGLLTGIELPKAKTEEEKRYIEEKAEYLEKRVESEINRNQKIEKLLGKTISVSHEMEPLGKYDRGMVTNSFPINPNKIKKEKPSVFDNDSESMIDQQLKNAGIHYNFPSDNNNNKTTTTTTTNSQTIPENPTKKLVNPPSGFTDGGLNHEILMIGNKVVRISTDLQREKNKEKRKQLEEKRQDLIDRKKELEKEKEKRLTGNGNGSKEGLYDYQIDQIMKPYHVKGFKGVFAADEIENIEPDKKMSFIMNLDKSNQPGSHWVAVYIDTDKDKSIEYYDSLCGSPTDDFMRQIKVLIDKIKPDEYLKFKINKVLDQAVNTSTCGWHAIRFLLNRYNGHHWKDSTGWSEIRKSEKVVKGMKKNFVFI</sequence>
<evidence type="ECO:0000256" key="5">
    <source>
        <dbReference type="SAM" id="MobiDB-lite"/>
    </source>
</evidence>
<dbReference type="EMBL" id="LODT01000028">
    <property type="protein sequence ID" value="KYQ93232.1"/>
    <property type="molecule type" value="Genomic_DNA"/>
</dbReference>
<keyword evidence="3" id="KW-0378">Hydrolase</keyword>
<evidence type="ECO:0000313" key="8">
    <source>
        <dbReference type="Proteomes" id="UP000076078"/>
    </source>
</evidence>
<evidence type="ECO:0000256" key="4">
    <source>
        <dbReference type="SAM" id="Coils"/>
    </source>
</evidence>